<dbReference type="Proteomes" id="UP000320496">
    <property type="component" value="Chromosome"/>
</dbReference>
<organism evidence="2 3">
    <name type="scientific">Maioricimonas rarisocia</name>
    <dbReference type="NCBI Taxonomy" id="2528026"/>
    <lineage>
        <taxon>Bacteria</taxon>
        <taxon>Pseudomonadati</taxon>
        <taxon>Planctomycetota</taxon>
        <taxon>Planctomycetia</taxon>
        <taxon>Planctomycetales</taxon>
        <taxon>Planctomycetaceae</taxon>
        <taxon>Maioricimonas</taxon>
    </lineage>
</organism>
<evidence type="ECO:0000313" key="3">
    <source>
        <dbReference type="Proteomes" id="UP000320496"/>
    </source>
</evidence>
<gene>
    <name evidence="2" type="ORF">Mal4_36350</name>
</gene>
<dbReference type="RefSeq" id="WP_145370498.1">
    <property type="nucleotide sequence ID" value="NZ_CP036275.1"/>
</dbReference>
<evidence type="ECO:0000313" key="2">
    <source>
        <dbReference type="EMBL" id="QDU39296.1"/>
    </source>
</evidence>
<sequence length="317" mass="34910">MQVDVRLPEVACIALLLALIAGCGGGATDEPAESAGPSTAGAVSVSQPSNEPTAQAPSQAAPAPAAIPTISLGGGSSSSAPTTSTTTTSPAASRQELLDRMMPLQVMLGNWRGITQREAGDFKGLGDLNWVWDFQTDRNQPAMVMSSEEGPYFRELRLTYLTDMDAFRLTALDDEGTQRTFDGTFSEPVEEFQGDDRRLHRRYRLEFTETEPADPKNAWKIVFDQQDNNRYLLEMHRRRGSRFQRFDTVGTQRKGTSFALNDEDYGEKECIISGGLGTIQVSYEGKSYWVCCTGCKAAFEEDPATWIAEYKAKQEMP</sequence>
<proteinExistence type="predicted"/>
<reference evidence="2 3" key="1">
    <citation type="submission" date="2019-02" db="EMBL/GenBank/DDBJ databases">
        <title>Deep-cultivation of Planctomycetes and their phenomic and genomic characterization uncovers novel biology.</title>
        <authorList>
            <person name="Wiegand S."/>
            <person name="Jogler M."/>
            <person name="Boedeker C."/>
            <person name="Pinto D."/>
            <person name="Vollmers J."/>
            <person name="Rivas-Marin E."/>
            <person name="Kohn T."/>
            <person name="Peeters S.H."/>
            <person name="Heuer A."/>
            <person name="Rast P."/>
            <person name="Oberbeckmann S."/>
            <person name="Bunk B."/>
            <person name="Jeske O."/>
            <person name="Meyerdierks A."/>
            <person name="Storesund J.E."/>
            <person name="Kallscheuer N."/>
            <person name="Luecker S."/>
            <person name="Lage O.M."/>
            <person name="Pohl T."/>
            <person name="Merkel B.J."/>
            <person name="Hornburger P."/>
            <person name="Mueller R.-W."/>
            <person name="Bruemmer F."/>
            <person name="Labrenz M."/>
            <person name="Spormann A.M."/>
            <person name="Op den Camp H."/>
            <person name="Overmann J."/>
            <person name="Amann R."/>
            <person name="Jetten M.S.M."/>
            <person name="Mascher T."/>
            <person name="Medema M.H."/>
            <person name="Devos D.P."/>
            <person name="Kaster A.-K."/>
            <person name="Ovreas L."/>
            <person name="Rohde M."/>
            <person name="Galperin M.Y."/>
            <person name="Jogler C."/>
        </authorList>
    </citation>
    <scope>NUCLEOTIDE SEQUENCE [LARGE SCALE GENOMIC DNA]</scope>
    <source>
        <strain evidence="2 3">Mal4</strain>
    </source>
</reference>
<name>A0A517Z9Y4_9PLAN</name>
<feature type="compositionally biased region" description="Low complexity" evidence="1">
    <location>
        <begin position="52"/>
        <end position="93"/>
    </location>
</feature>
<dbReference type="PROSITE" id="PS51257">
    <property type="entry name" value="PROKAR_LIPOPROTEIN"/>
    <property type="match status" value="1"/>
</dbReference>
<dbReference type="OrthoDB" id="281529at2"/>
<evidence type="ECO:0000256" key="1">
    <source>
        <dbReference type="SAM" id="MobiDB-lite"/>
    </source>
</evidence>
<dbReference type="EMBL" id="CP036275">
    <property type="protein sequence ID" value="QDU39296.1"/>
    <property type="molecule type" value="Genomic_DNA"/>
</dbReference>
<dbReference type="AlphaFoldDB" id="A0A517Z9Y4"/>
<dbReference type="KEGG" id="mri:Mal4_36350"/>
<keyword evidence="3" id="KW-1185">Reference proteome</keyword>
<protein>
    <recommendedName>
        <fullName evidence="4">YHS domain protein</fullName>
    </recommendedName>
</protein>
<feature type="region of interest" description="Disordered" evidence="1">
    <location>
        <begin position="27"/>
        <end position="95"/>
    </location>
</feature>
<evidence type="ECO:0008006" key="4">
    <source>
        <dbReference type="Google" id="ProtNLM"/>
    </source>
</evidence>
<accession>A0A517Z9Y4</accession>